<dbReference type="PROSITE" id="PS01215">
    <property type="entry name" value="MRP"/>
    <property type="match status" value="1"/>
</dbReference>
<dbReference type="EMBL" id="JABSTR010000001">
    <property type="protein sequence ID" value="KAH9360847.1"/>
    <property type="molecule type" value="Genomic_DNA"/>
</dbReference>
<feature type="region of interest" description="Disordered" evidence="8">
    <location>
        <begin position="125"/>
        <end position="183"/>
    </location>
</feature>
<dbReference type="InterPro" id="IPR019591">
    <property type="entry name" value="Mrp/NBP35_ATP-bd"/>
</dbReference>
<name>A0A9J6FDH2_HAELO</name>
<dbReference type="InterPro" id="IPR000808">
    <property type="entry name" value="Mrp-like_CS"/>
</dbReference>
<evidence type="ECO:0000256" key="8">
    <source>
        <dbReference type="SAM" id="MobiDB-lite"/>
    </source>
</evidence>
<dbReference type="InterPro" id="IPR033756">
    <property type="entry name" value="YlxH/NBP35"/>
</dbReference>
<dbReference type="GO" id="GO:0016226">
    <property type="term" value="P:iron-sulfur cluster assembly"/>
    <property type="evidence" value="ECO:0007669"/>
    <property type="project" value="InterPro"/>
</dbReference>
<dbReference type="GO" id="GO:0005524">
    <property type="term" value="F:ATP binding"/>
    <property type="evidence" value="ECO:0007669"/>
    <property type="project" value="UniProtKB-KW"/>
</dbReference>
<keyword evidence="6" id="KW-0411">Iron-sulfur</keyword>
<keyword evidence="5" id="KW-0408">Iron</keyword>
<dbReference type="PANTHER" id="PTHR42961:SF2">
    <property type="entry name" value="IRON-SULFUR PROTEIN NUBPL"/>
    <property type="match status" value="1"/>
</dbReference>
<dbReference type="GO" id="GO:0046872">
    <property type="term" value="F:metal ion binding"/>
    <property type="evidence" value="ECO:0007669"/>
    <property type="project" value="UniProtKB-KW"/>
</dbReference>
<gene>
    <name evidence="9" type="ORF">HPB48_009359</name>
</gene>
<keyword evidence="1" id="KW-0004">4Fe-4S</keyword>
<dbReference type="GO" id="GO:0140663">
    <property type="term" value="F:ATP-dependent FeS chaperone activity"/>
    <property type="evidence" value="ECO:0007669"/>
    <property type="project" value="InterPro"/>
</dbReference>
<organism evidence="9 10">
    <name type="scientific">Haemaphysalis longicornis</name>
    <name type="common">Bush tick</name>
    <dbReference type="NCBI Taxonomy" id="44386"/>
    <lineage>
        <taxon>Eukaryota</taxon>
        <taxon>Metazoa</taxon>
        <taxon>Ecdysozoa</taxon>
        <taxon>Arthropoda</taxon>
        <taxon>Chelicerata</taxon>
        <taxon>Arachnida</taxon>
        <taxon>Acari</taxon>
        <taxon>Parasitiformes</taxon>
        <taxon>Ixodida</taxon>
        <taxon>Ixodoidea</taxon>
        <taxon>Ixodidae</taxon>
        <taxon>Haemaphysalinae</taxon>
        <taxon>Haemaphysalis</taxon>
    </lineage>
</organism>
<evidence type="ECO:0000256" key="2">
    <source>
        <dbReference type="ARBA" id="ARBA00022723"/>
    </source>
</evidence>
<evidence type="ECO:0000256" key="7">
    <source>
        <dbReference type="ARBA" id="ARBA00024036"/>
    </source>
</evidence>
<dbReference type="Pfam" id="PF10609">
    <property type="entry name" value="ParA"/>
    <property type="match status" value="1"/>
</dbReference>
<accession>A0A9J6FDH2</accession>
<evidence type="ECO:0000313" key="9">
    <source>
        <dbReference type="EMBL" id="KAH9360847.1"/>
    </source>
</evidence>
<keyword evidence="3" id="KW-0547">Nucleotide-binding</keyword>
<dbReference type="GO" id="GO:0032981">
    <property type="term" value="P:mitochondrial respiratory chain complex I assembly"/>
    <property type="evidence" value="ECO:0007669"/>
    <property type="project" value="TreeGrafter"/>
</dbReference>
<keyword evidence="10" id="KW-1185">Reference proteome</keyword>
<reference evidence="9 10" key="1">
    <citation type="journal article" date="2020" name="Cell">
        <title>Large-Scale Comparative Analyses of Tick Genomes Elucidate Their Genetic Diversity and Vector Capacities.</title>
        <authorList>
            <consortium name="Tick Genome and Microbiome Consortium (TIGMIC)"/>
            <person name="Jia N."/>
            <person name="Wang J."/>
            <person name="Shi W."/>
            <person name="Du L."/>
            <person name="Sun Y."/>
            <person name="Zhan W."/>
            <person name="Jiang J.F."/>
            <person name="Wang Q."/>
            <person name="Zhang B."/>
            <person name="Ji P."/>
            <person name="Bell-Sakyi L."/>
            <person name="Cui X.M."/>
            <person name="Yuan T.T."/>
            <person name="Jiang B.G."/>
            <person name="Yang W.F."/>
            <person name="Lam T.T."/>
            <person name="Chang Q.C."/>
            <person name="Ding S.J."/>
            <person name="Wang X.J."/>
            <person name="Zhu J.G."/>
            <person name="Ruan X.D."/>
            <person name="Zhao L."/>
            <person name="Wei J.T."/>
            <person name="Ye R.Z."/>
            <person name="Que T.C."/>
            <person name="Du C.H."/>
            <person name="Zhou Y.H."/>
            <person name="Cheng J.X."/>
            <person name="Dai P.F."/>
            <person name="Guo W.B."/>
            <person name="Han X.H."/>
            <person name="Huang E.J."/>
            <person name="Li L.F."/>
            <person name="Wei W."/>
            <person name="Gao Y.C."/>
            <person name="Liu J.Z."/>
            <person name="Shao H.Z."/>
            <person name="Wang X."/>
            <person name="Wang C.C."/>
            <person name="Yang T.C."/>
            <person name="Huo Q.B."/>
            <person name="Li W."/>
            <person name="Chen H.Y."/>
            <person name="Chen S.E."/>
            <person name="Zhou L.G."/>
            <person name="Ni X.B."/>
            <person name="Tian J.H."/>
            <person name="Sheng Y."/>
            <person name="Liu T."/>
            <person name="Pan Y.S."/>
            <person name="Xia L.Y."/>
            <person name="Li J."/>
            <person name="Zhao F."/>
            <person name="Cao W.C."/>
        </authorList>
    </citation>
    <scope>NUCLEOTIDE SEQUENCE [LARGE SCALE GENOMIC DNA]</scope>
    <source>
        <strain evidence="9">HaeL-2018</strain>
    </source>
</reference>
<evidence type="ECO:0000256" key="4">
    <source>
        <dbReference type="ARBA" id="ARBA00022840"/>
    </source>
</evidence>
<dbReference type="PANTHER" id="PTHR42961">
    <property type="entry name" value="IRON-SULFUR PROTEIN NUBPL"/>
    <property type="match status" value="1"/>
</dbReference>
<keyword evidence="2" id="KW-0479">Metal-binding</keyword>
<dbReference type="Gene3D" id="3.40.50.300">
    <property type="entry name" value="P-loop containing nucleotide triphosphate hydrolases"/>
    <property type="match status" value="1"/>
</dbReference>
<evidence type="ECO:0000313" key="10">
    <source>
        <dbReference type="Proteomes" id="UP000821853"/>
    </source>
</evidence>
<dbReference type="OMA" id="DYKMPIV"/>
<dbReference type="AlphaFoldDB" id="A0A9J6FDH2"/>
<protein>
    <submittedName>
        <fullName evidence="9">Uncharacterized protein</fullName>
    </submittedName>
</protein>
<dbReference type="CDD" id="cd02037">
    <property type="entry name" value="Mrp_NBP35"/>
    <property type="match status" value="1"/>
</dbReference>
<comment type="caution">
    <text evidence="9">The sequence shown here is derived from an EMBL/GenBank/DDBJ whole genome shotgun (WGS) entry which is preliminary data.</text>
</comment>
<dbReference type="SUPFAM" id="SSF52540">
    <property type="entry name" value="P-loop containing nucleoside triphosphate hydrolases"/>
    <property type="match status" value="1"/>
</dbReference>
<evidence type="ECO:0000256" key="5">
    <source>
        <dbReference type="ARBA" id="ARBA00023004"/>
    </source>
</evidence>
<dbReference type="VEuPathDB" id="VectorBase:HLOH_063677"/>
<sequence length="183" mass="19946">MGFLVDYKMPIVWRGLMVMSAIEKLLRQVAWGPLDYLVVDMPPGTGDTQLSISQNIPVSGAVVVTTPQEIALIDARKGAEMFRQVSVPVLGLVQNMSRLSCPSCGHESHIFGKDGATELAPAQLVHTPPPTAKENGRGELEDTGVQQRSRSRHRRSGITHVQYSVRLTPQSQLGVPGAKNKIR</sequence>
<dbReference type="OrthoDB" id="1741334at2759"/>
<evidence type="ECO:0000256" key="6">
    <source>
        <dbReference type="ARBA" id="ARBA00023014"/>
    </source>
</evidence>
<dbReference type="GO" id="GO:0051539">
    <property type="term" value="F:4 iron, 4 sulfur cluster binding"/>
    <property type="evidence" value="ECO:0007669"/>
    <property type="project" value="UniProtKB-KW"/>
</dbReference>
<keyword evidence="4" id="KW-0067">ATP-binding</keyword>
<dbReference type="GO" id="GO:0005739">
    <property type="term" value="C:mitochondrion"/>
    <property type="evidence" value="ECO:0007669"/>
    <property type="project" value="TreeGrafter"/>
</dbReference>
<dbReference type="Proteomes" id="UP000821853">
    <property type="component" value="Chromosome 1"/>
</dbReference>
<dbReference type="InterPro" id="IPR027417">
    <property type="entry name" value="P-loop_NTPase"/>
</dbReference>
<evidence type="ECO:0000256" key="3">
    <source>
        <dbReference type="ARBA" id="ARBA00022741"/>
    </source>
</evidence>
<comment type="similarity">
    <text evidence="7">Belongs to the Mrp/NBP35 ATP-binding proteins family.</text>
</comment>
<evidence type="ECO:0000256" key="1">
    <source>
        <dbReference type="ARBA" id="ARBA00022485"/>
    </source>
</evidence>
<dbReference type="InterPro" id="IPR044304">
    <property type="entry name" value="NUBPL-like"/>
</dbReference>
<proteinExistence type="inferred from homology"/>
<feature type="compositionally biased region" description="Polar residues" evidence="8">
    <location>
        <begin position="159"/>
        <end position="173"/>
    </location>
</feature>